<dbReference type="Proteomes" id="UP001318301">
    <property type="component" value="Unassembled WGS sequence"/>
</dbReference>
<keyword evidence="2" id="KW-0449">Lipoprotein</keyword>
<dbReference type="NCBIfam" id="TIGR03511">
    <property type="entry name" value="GldH_lipo"/>
    <property type="match status" value="1"/>
</dbReference>
<name>A0ABX0EV03_9BACT</name>
<comment type="caution">
    <text evidence="2">The sequence shown here is derived from an EMBL/GenBank/DDBJ whole genome shotgun (WGS) entry which is preliminary data.</text>
</comment>
<dbReference type="EMBL" id="SEWW01000002">
    <property type="protein sequence ID" value="NGZ43906.1"/>
    <property type="molecule type" value="Genomic_DNA"/>
</dbReference>
<keyword evidence="3" id="KW-1185">Reference proteome</keyword>
<dbReference type="Pfam" id="PF14109">
    <property type="entry name" value="GldH_lipo"/>
    <property type="match status" value="1"/>
</dbReference>
<evidence type="ECO:0000256" key="1">
    <source>
        <dbReference type="SAM" id="MobiDB-lite"/>
    </source>
</evidence>
<protein>
    <submittedName>
        <fullName evidence="2">Gliding motility lipoprotein GldH</fullName>
    </submittedName>
</protein>
<organism evidence="2 3">
    <name type="scientific">Aquirufa beregesia</name>
    <dbReference type="NCBI Taxonomy" id="2516556"/>
    <lineage>
        <taxon>Bacteria</taxon>
        <taxon>Pseudomonadati</taxon>
        <taxon>Bacteroidota</taxon>
        <taxon>Cytophagia</taxon>
        <taxon>Cytophagales</taxon>
        <taxon>Flectobacillaceae</taxon>
        <taxon>Aquirufa</taxon>
    </lineage>
</organism>
<proteinExistence type="predicted"/>
<feature type="region of interest" description="Disordered" evidence="1">
    <location>
        <begin position="1"/>
        <end position="23"/>
    </location>
</feature>
<accession>A0ABX0EV03</accession>
<evidence type="ECO:0000313" key="2">
    <source>
        <dbReference type="EMBL" id="NGZ43906.1"/>
    </source>
</evidence>
<reference evidence="2 3" key="1">
    <citation type="submission" date="2019-02" db="EMBL/GenBank/DDBJ databases">
        <title>Genome of a new Bacteroidetes strain.</title>
        <authorList>
            <person name="Pitt A."/>
        </authorList>
    </citation>
    <scope>NUCLEOTIDE SEQUENCE [LARGE SCALE GENOMIC DNA]</scope>
    <source>
        <strain evidence="2 3">50C-KIRBA</strain>
    </source>
</reference>
<dbReference type="InterPro" id="IPR020018">
    <property type="entry name" value="Motility-assoc_lipoprot_GldH"/>
</dbReference>
<evidence type="ECO:0000313" key="3">
    <source>
        <dbReference type="Proteomes" id="UP001318301"/>
    </source>
</evidence>
<gene>
    <name evidence="2" type="primary">gldH</name>
    <name evidence="2" type="ORF">EWU23_05385</name>
</gene>
<sequence length="192" mass="21910">MPQKALKMLEKQPQNHLKRNSKRNLNPDHLEMALRHPLPKFFLLFFSLGFLMACQGDQVFDQTSKMGKQGWPQKNQISYPFEIKDLDKSYSLYVALRQSNDYPFNNFYFIPKVLGADGKLIKQALAEAILYDPKSGKAKGEGLGDIYSHKFLIFKQLKFPRKGKYSLLLSHDMRTDTLAGIISVGASLVPNP</sequence>